<keyword evidence="3" id="KW-1185">Reference proteome</keyword>
<dbReference type="Gene3D" id="1.10.390.10">
    <property type="entry name" value="Neutral Protease Domain 2"/>
    <property type="match status" value="1"/>
</dbReference>
<sequence>MKSYLKVTIYFFVLLTSAHQYAQHQNKMTAALHADNKTLAIQQKIIFINQSDDTLTSIVLNDWNHAFSNKNTPLAKRFSDEFYRGFHLAKEEERGSTINLIINDTSQQFLSWQRPDKNPDYIVVQLKEQLLPNQKITLHLSYISKIPSDKFTKHGYNNNGSFNLKNWYLTPARYENHTFIKNSNNNLEDIANAVSDYEIDLTLPGTLEATSDLNSVKTTGKDDFLHYRLSGNKRTDFSLIIEPKSNFESYRNSSVEVLTDLKNKKVDNIEKAIIIDRIVNYANNLIGKYPYEKIVVSQTDYEKNPFYGLNQLPSFISPFPDKFIFEIKFLKTYLNEYLKTSLHLYPRKDNWIYDGIQVYAMMKYIDENHPKTKMMGSASNIRLLKSFNLTNIDFNGQYSYFYMLMARKNLDQRLGAPKNTLIKFNEQIASKYRAGLSIRFLDDYLQNDAVTTSIQEFYQKNKHAQVSRSDFETVLKSKTTKDISWFFKTIIDSRDIIDYKFSSVTKTEDSITFSVKNRTGAPIPIPVYGTKKGAIVFKQWLDIEECDSTFTIPRNSIDKIILNLKNEVPEYNLRNNWKKLEGFFPNNRPVKFVFMKDLEDPYYNQILYVPSIYYNLYDGLTPGLRLHNKTILEKPFIFDVNPSYSTKSNNLSGSAVFVVNQNFRKSNLYNARYSISGSYFNYAEDASYFRLNPAIQLRIREPNFRDNRKQLFLFRQVIVNKEKSALVLDNSPENYSVFDARYINTKTEVTNHFNFTSDLQISGKFGKITGEIEYRKLFEDNRQINLRFYAGSFLYNKTQSDFFSFALDRPTDYLFDYNYFGRSESTGLFSQQYVLAEGGFKSKIATPFANRWITTFNASYSIWNWIEVYGDIGFIKNKDVKQRFVYDSGIRLNLVTDYFELYFPVYSNNGWEITQDNYNEKIRFIVTFSPKTLINLFNRKWF</sequence>
<dbReference type="EMBL" id="FONQ01000007">
    <property type="protein sequence ID" value="SFF00941.1"/>
    <property type="molecule type" value="Genomic_DNA"/>
</dbReference>
<keyword evidence="1" id="KW-0732">Signal</keyword>
<feature type="signal peptide" evidence="1">
    <location>
        <begin position="1"/>
        <end position="22"/>
    </location>
</feature>
<dbReference type="STRING" id="935223.SAMN04488131_10751"/>
<evidence type="ECO:0000313" key="3">
    <source>
        <dbReference type="Proteomes" id="UP000198596"/>
    </source>
</evidence>
<organism evidence="2 3">
    <name type="scientific">Flavobacterium xueshanense</name>
    <dbReference type="NCBI Taxonomy" id="935223"/>
    <lineage>
        <taxon>Bacteria</taxon>
        <taxon>Pseudomonadati</taxon>
        <taxon>Bacteroidota</taxon>
        <taxon>Flavobacteriia</taxon>
        <taxon>Flavobacteriales</taxon>
        <taxon>Flavobacteriaceae</taxon>
        <taxon>Flavobacterium</taxon>
    </lineage>
</organism>
<evidence type="ECO:0008006" key="4">
    <source>
        <dbReference type="Google" id="ProtNLM"/>
    </source>
</evidence>
<dbReference type="InterPro" id="IPR027268">
    <property type="entry name" value="Peptidase_M4/M1_CTD_sf"/>
</dbReference>
<evidence type="ECO:0000313" key="2">
    <source>
        <dbReference type="EMBL" id="SFF00941.1"/>
    </source>
</evidence>
<evidence type="ECO:0000256" key="1">
    <source>
        <dbReference type="SAM" id="SignalP"/>
    </source>
</evidence>
<dbReference type="Proteomes" id="UP000198596">
    <property type="component" value="Unassembled WGS sequence"/>
</dbReference>
<name>A0A1I2F8R0_9FLAO</name>
<proteinExistence type="predicted"/>
<accession>A0A1I2F8R0</accession>
<feature type="chain" id="PRO_5011664144" description="Aminopeptidase" evidence="1">
    <location>
        <begin position="23"/>
        <end position="942"/>
    </location>
</feature>
<reference evidence="3" key="1">
    <citation type="submission" date="2016-10" db="EMBL/GenBank/DDBJ databases">
        <authorList>
            <person name="Varghese N."/>
            <person name="Submissions S."/>
        </authorList>
    </citation>
    <scope>NUCLEOTIDE SEQUENCE [LARGE SCALE GENOMIC DNA]</scope>
    <source>
        <strain evidence="3">CGMCC 1.9227</strain>
    </source>
</reference>
<gene>
    <name evidence="2" type="ORF">SAMN04488131_10751</name>
</gene>
<dbReference type="AlphaFoldDB" id="A0A1I2F8R0"/>
<protein>
    <recommendedName>
        <fullName evidence="4">Aminopeptidase</fullName>
    </recommendedName>
</protein>